<dbReference type="InterPro" id="IPR050879">
    <property type="entry name" value="Acyltransferase_3"/>
</dbReference>
<keyword evidence="1" id="KW-1133">Transmembrane helix</keyword>
<feature type="transmembrane region" description="Helical" evidence="1">
    <location>
        <begin position="7"/>
        <end position="23"/>
    </location>
</feature>
<dbReference type="GO" id="GO:0000271">
    <property type="term" value="P:polysaccharide biosynthetic process"/>
    <property type="evidence" value="ECO:0007669"/>
    <property type="project" value="TreeGrafter"/>
</dbReference>
<evidence type="ECO:0000259" key="2">
    <source>
        <dbReference type="Pfam" id="PF01757"/>
    </source>
</evidence>
<dbReference type="Pfam" id="PF19040">
    <property type="entry name" value="SGNH"/>
    <property type="match status" value="1"/>
</dbReference>
<evidence type="ECO:0000313" key="4">
    <source>
        <dbReference type="EMBL" id="PIC23932.1"/>
    </source>
</evidence>
<protein>
    <recommendedName>
        <fullName evidence="6">SGNH domain-containing protein</fullName>
    </recommendedName>
</protein>
<dbReference type="AlphaFoldDB" id="A0A2G5T9H0"/>
<dbReference type="Proteomes" id="UP000230233">
    <property type="component" value="Chromosome V"/>
</dbReference>
<feature type="transmembrane region" description="Helical" evidence="1">
    <location>
        <begin position="243"/>
        <end position="261"/>
    </location>
</feature>
<feature type="transmembrane region" description="Helical" evidence="1">
    <location>
        <begin position="120"/>
        <end position="138"/>
    </location>
</feature>
<feature type="transmembrane region" description="Helical" evidence="1">
    <location>
        <begin position="145"/>
        <end position="166"/>
    </location>
</feature>
<feature type="transmembrane region" description="Helical" evidence="1">
    <location>
        <begin position="273"/>
        <end position="291"/>
    </location>
</feature>
<keyword evidence="5" id="KW-1185">Reference proteome</keyword>
<evidence type="ECO:0000313" key="5">
    <source>
        <dbReference type="Proteomes" id="UP000230233"/>
    </source>
</evidence>
<feature type="transmembrane region" description="Helical" evidence="1">
    <location>
        <begin position="29"/>
        <end position="49"/>
    </location>
</feature>
<keyword evidence="1" id="KW-0472">Membrane</keyword>
<feature type="transmembrane region" description="Helical" evidence="1">
    <location>
        <begin position="303"/>
        <end position="321"/>
    </location>
</feature>
<dbReference type="PANTHER" id="PTHR23028">
    <property type="entry name" value="ACETYLTRANSFERASE"/>
    <property type="match status" value="1"/>
</dbReference>
<gene>
    <name evidence="4" type="primary">Cnig_chr_V.g17456</name>
    <name evidence="4" type="ORF">B9Z55_017456</name>
</gene>
<name>A0A2G5T9H0_9PELO</name>
<feature type="domain" description="SGNH" evidence="3">
    <location>
        <begin position="375"/>
        <end position="593"/>
    </location>
</feature>
<feature type="domain" description="Acyltransferase 3" evidence="2">
    <location>
        <begin position="4"/>
        <end position="287"/>
    </location>
</feature>
<accession>A0A2G5T9H0</accession>
<dbReference type="InterPro" id="IPR043968">
    <property type="entry name" value="SGNH"/>
</dbReference>
<dbReference type="InterPro" id="IPR002656">
    <property type="entry name" value="Acyl_transf_3_dom"/>
</dbReference>
<evidence type="ECO:0008006" key="6">
    <source>
        <dbReference type="Google" id="ProtNLM"/>
    </source>
</evidence>
<evidence type="ECO:0000259" key="3">
    <source>
        <dbReference type="Pfam" id="PF19040"/>
    </source>
</evidence>
<comment type="caution">
    <text evidence="4">The sequence shown here is derived from an EMBL/GenBank/DDBJ whole genome shotgun (WGS) entry which is preliminary data.</text>
</comment>
<reference evidence="5" key="1">
    <citation type="submission" date="2017-10" db="EMBL/GenBank/DDBJ databases">
        <title>Rapid genome shrinkage in a self-fertile nematode reveals novel sperm competition proteins.</title>
        <authorList>
            <person name="Yin D."/>
            <person name="Schwarz E.M."/>
            <person name="Thomas C.G."/>
            <person name="Felde R.L."/>
            <person name="Korf I.F."/>
            <person name="Cutter A.D."/>
            <person name="Schartner C.M."/>
            <person name="Ralston E.J."/>
            <person name="Meyer B.J."/>
            <person name="Haag E.S."/>
        </authorList>
    </citation>
    <scope>NUCLEOTIDE SEQUENCE [LARGE SCALE GENOMIC DNA]</scope>
    <source>
        <strain evidence="5">JU1422</strain>
    </source>
</reference>
<sequence length="603" mass="70372">MRLDIQCLRGIAILLVFIFHLFPKVFINGFFGVDIFFVISGFLMAQNLTKSEVTGIKDFFSFYYKRFRRILPLYYLVVFLIVIMVHLYLGDYLWGNNNRYSVASLFLVTNHLVIHDQMDYFSEFVVVSLITLFGYIAFAMAMDKFAFNFMLLRLWQFSAGFMAVFWNRMRVNMCPKEKEKPGNHIIGHSNSNNDIFTLSLSILGLCLLPNQNNVLILRPLITMCTAFIIASEINNYQILSSKLLGYIGDISYVLYLVHWPIIAIFQPYNIQDYVFVTAATFLSSMFLHHVYEKKYLKLNSKNLTILLLTLMFGNAFLQYSIRNHTIWNKTYSGDLQEKIDANKAQLPFSWMHDLSDHECSEKKILEDSVLEENNLGCGTCMRGNGSISMMMLGNSYVMSLKNYIRDQFHYNYSDFHFCSIGGGNGFYMDSPASQRAINFYQREVELHKPDVLFLLSRHPPPMKDPIEHNKRDIEQMNKNIKYYEKFVKKIYILGAHPLYQHSFVDFFLQNVINRPEVPETLHLDRRAADNEMKFVRKRLSMVECEKCEIFELTPAFLYADKYLTFDEEESISYVDNTGHLTSAGLKLCDPILKNITKEIMRTI</sequence>
<dbReference type="STRING" id="1611254.A0A2G5T9H0"/>
<dbReference type="OrthoDB" id="92766at2759"/>
<dbReference type="GO" id="GO:0016747">
    <property type="term" value="F:acyltransferase activity, transferring groups other than amino-acyl groups"/>
    <property type="evidence" value="ECO:0007669"/>
    <property type="project" value="InterPro"/>
</dbReference>
<dbReference type="GO" id="GO:0016020">
    <property type="term" value="C:membrane"/>
    <property type="evidence" value="ECO:0007669"/>
    <property type="project" value="TreeGrafter"/>
</dbReference>
<proteinExistence type="predicted"/>
<feature type="transmembrane region" description="Helical" evidence="1">
    <location>
        <begin position="214"/>
        <end position="231"/>
    </location>
</feature>
<dbReference type="PANTHER" id="PTHR23028:SF65">
    <property type="entry name" value="ACYLTRANSFERASE"/>
    <property type="match status" value="1"/>
</dbReference>
<organism evidence="4 5">
    <name type="scientific">Caenorhabditis nigoni</name>
    <dbReference type="NCBI Taxonomy" id="1611254"/>
    <lineage>
        <taxon>Eukaryota</taxon>
        <taxon>Metazoa</taxon>
        <taxon>Ecdysozoa</taxon>
        <taxon>Nematoda</taxon>
        <taxon>Chromadorea</taxon>
        <taxon>Rhabditida</taxon>
        <taxon>Rhabditina</taxon>
        <taxon>Rhabditomorpha</taxon>
        <taxon>Rhabditoidea</taxon>
        <taxon>Rhabditidae</taxon>
        <taxon>Peloderinae</taxon>
        <taxon>Caenorhabditis</taxon>
    </lineage>
</organism>
<dbReference type="Pfam" id="PF01757">
    <property type="entry name" value="Acyl_transf_3"/>
    <property type="match status" value="1"/>
</dbReference>
<dbReference type="EMBL" id="PDUG01000005">
    <property type="protein sequence ID" value="PIC23932.1"/>
    <property type="molecule type" value="Genomic_DNA"/>
</dbReference>
<evidence type="ECO:0000256" key="1">
    <source>
        <dbReference type="SAM" id="Phobius"/>
    </source>
</evidence>
<keyword evidence="1" id="KW-0812">Transmembrane</keyword>
<feature type="transmembrane region" description="Helical" evidence="1">
    <location>
        <begin position="70"/>
        <end position="89"/>
    </location>
</feature>